<protein>
    <submittedName>
        <fullName evidence="1">Putative dithiol-disulfide oxidoreductase (DUF899 family)</fullName>
    </submittedName>
</protein>
<keyword evidence="2" id="KW-1185">Reference proteome</keyword>
<proteinExistence type="predicted"/>
<organism evidence="1 2">
    <name type="scientific">Chitinophaga japonensis</name>
    <name type="common">Flexibacter japonensis</name>
    <dbReference type="NCBI Taxonomy" id="104662"/>
    <lineage>
        <taxon>Bacteria</taxon>
        <taxon>Pseudomonadati</taxon>
        <taxon>Bacteroidota</taxon>
        <taxon>Chitinophagia</taxon>
        <taxon>Chitinophagales</taxon>
        <taxon>Chitinophagaceae</taxon>
        <taxon>Chitinophaga</taxon>
    </lineage>
</organism>
<dbReference type="AlphaFoldDB" id="A0A562SZI8"/>
<evidence type="ECO:0000313" key="1">
    <source>
        <dbReference type="EMBL" id="TWI86715.1"/>
    </source>
</evidence>
<dbReference type="InterPro" id="IPR010296">
    <property type="entry name" value="DUF899_thioredox"/>
</dbReference>
<dbReference type="Pfam" id="PF05988">
    <property type="entry name" value="DUF899"/>
    <property type="match status" value="1"/>
</dbReference>
<name>A0A562SZI8_CHIJA</name>
<reference evidence="1 2" key="1">
    <citation type="journal article" date="2013" name="Stand. Genomic Sci.">
        <title>Genomic Encyclopedia of Type Strains, Phase I: The one thousand microbial genomes (KMG-I) project.</title>
        <authorList>
            <person name="Kyrpides N.C."/>
            <person name="Woyke T."/>
            <person name="Eisen J.A."/>
            <person name="Garrity G."/>
            <person name="Lilburn T.G."/>
            <person name="Beck B.J."/>
            <person name="Whitman W.B."/>
            <person name="Hugenholtz P."/>
            <person name="Klenk H.P."/>
        </authorList>
    </citation>
    <scope>NUCLEOTIDE SEQUENCE [LARGE SCALE GENOMIC DNA]</scope>
    <source>
        <strain evidence="1 2">DSM 13484</strain>
    </source>
</reference>
<evidence type="ECO:0000313" key="2">
    <source>
        <dbReference type="Proteomes" id="UP000316778"/>
    </source>
</evidence>
<comment type="caution">
    <text evidence="1">The sequence shown here is derived from an EMBL/GenBank/DDBJ whole genome shotgun (WGS) entry which is preliminary data.</text>
</comment>
<dbReference type="EMBL" id="VLLG01000004">
    <property type="protein sequence ID" value="TWI86715.1"/>
    <property type="molecule type" value="Genomic_DNA"/>
</dbReference>
<dbReference type="Proteomes" id="UP000316778">
    <property type="component" value="Unassembled WGS sequence"/>
</dbReference>
<accession>A0A562SZI8</accession>
<gene>
    <name evidence="1" type="ORF">LX66_3978</name>
</gene>
<sequence>MTDPPPIKPVFLAEICWYQQKPVIMHTTIPAATDRQQHTVVSAEEWASARRRLLEKEKAFTRLRDELNRERLELPWERVEKTYRFEGPRGTETLADLFDGRSQLMVYHFMFGPGWEEGCPSCSFLTDHIDGTLVHLANRDITLLLVSRAPLGQIEAFKKRMGWQVKWVSSYGSDFNYDYQVSFREEDKAKGQVYYNYGPAEFIAEDLHGLSVFYKNGQGEVFHTYSTYGRGCDMLVGTYNYMDLAPKGRDEDQLNFTMSWVRHHDRYDQQYTVDPAAAYQPPKATGSCCHGEGGDS</sequence>